<dbReference type="Proteomes" id="UP000253099">
    <property type="component" value="Unassembled WGS sequence"/>
</dbReference>
<keyword evidence="2" id="KW-1185">Reference proteome</keyword>
<comment type="caution">
    <text evidence="1">The sequence shown here is derived from an EMBL/GenBank/DDBJ whole genome shotgun (WGS) entry which is preliminary data.</text>
</comment>
<evidence type="ECO:0000313" key="1">
    <source>
        <dbReference type="EMBL" id="RBQ23888.1"/>
    </source>
</evidence>
<sequence length="99" mass="10977">MFDSLNIANSNIDLDKLIYKSNGTIYAFELFTGITNQISAGGNELQDVLLFLYNRLNPDVGTSAVEKENGSKNLVVIQNTTIVDTVRYADLIIVKHILL</sequence>
<organism evidence="1 2">
    <name type="scientific">Candidatus Methanobinarius endosymbioticus</name>
    <dbReference type="NCBI Taxonomy" id="2006182"/>
    <lineage>
        <taxon>Archaea</taxon>
        <taxon>Methanobacteriati</taxon>
        <taxon>Methanobacteriota</taxon>
        <taxon>Methanomada group</taxon>
        <taxon>Methanobacteria</taxon>
        <taxon>Methanobacteriales</taxon>
        <taxon>Methanobacteriaceae</taxon>
        <taxon>Candidatus Methanobinarius</taxon>
    </lineage>
</organism>
<proteinExistence type="predicted"/>
<evidence type="ECO:0000313" key="2">
    <source>
        <dbReference type="Proteomes" id="UP000253099"/>
    </source>
</evidence>
<dbReference type="AlphaFoldDB" id="A0A366MCB7"/>
<protein>
    <submittedName>
        <fullName evidence="1">Uncharacterized protein</fullName>
    </submittedName>
</protein>
<dbReference type="NCBIfam" id="NF033903">
    <property type="entry name" value="VaFE_rpt"/>
    <property type="match status" value="1"/>
</dbReference>
<name>A0A366MCB7_9EURY</name>
<gene>
    <name evidence="1" type="ORF">ALNOE001_06240</name>
</gene>
<reference evidence="1 2" key="1">
    <citation type="submission" date="2018-06" db="EMBL/GenBank/DDBJ databases">
        <title>Genomic insight into two independent archaeal endosymbiosis events.</title>
        <authorList>
            <person name="Lind A.E."/>
            <person name="Lewis W.H."/>
            <person name="Spang A."/>
            <person name="Guy L."/>
            <person name="Embley M.T."/>
            <person name="Ettema T.J.G."/>
        </authorList>
    </citation>
    <scope>NUCLEOTIDE SEQUENCE [LARGE SCALE GENOMIC DNA]</scope>
    <source>
        <strain evidence="1">NOE</strain>
    </source>
</reference>
<dbReference type="EMBL" id="NIZT01000015">
    <property type="protein sequence ID" value="RBQ23888.1"/>
    <property type="molecule type" value="Genomic_DNA"/>
</dbReference>
<accession>A0A366MCB7</accession>
<dbReference type="InterPro" id="IPR041100">
    <property type="entry name" value="TQ"/>
</dbReference>